<evidence type="ECO:0000313" key="1">
    <source>
        <dbReference type="EMBL" id="GFY36576.1"/>
    </source>
</evidence>
<protein>
    <submittedName>
        <fullName evidence="1">Uncharacterized protein</fullName>
    </submittedName>
</protein>
<dbReference type="EMBL" id="BMAU01021437">
    <property type="protein sequence ID" value="GFY36576.1"/>
    <property type="molecule type" value="Genomic_DNA"/>
</dbReference>
<dbReference type="Proteomes" id="UP000887159">
    <property type="component" value="Unassembled WGS sequence"/>
</dbReference>
<dbReference type="GO" id="GO:0003676">
    <property type="term" value="F:nucleic acid binding"/>
    <property type="evidence" value="ECO:0007669"/>
    <property type="project" value="InterPro"/>
</dbReference>
<dbReference type="Gene3D" id="3.30.420.10">
    <property type="entry name" value="Ribonuclease H-like superfamily/Ribonuclease H"/>
    <property type="match status" value="1"/>
</dbReference>
<organism evidence="1 2">
    <name type="scientific">Trichonephila clavipes</name>
    <name type="common">Golden silk orbweaver</name>
    <name type="synonym">Nephila clavipes</name>
    <dbReference type="NCBI Taxonomy" id="2585209"/>
    <lineage>
        <taxon>Eukaryota</taxon>
        <taxon>Metazoa</taxon>
        <taxon>Ecdysozoa</taxon>
        <taxon>Arthropoda</taxon>
        <taxon>Chelicerata</taxon>
        <taxon>Arachnida</taxon>
        <taxon>Araneae</taxon>
        <taxon>Araneomorphae</taxon>
        <taxon>Entelegynae</taxon>
        <taxon>Araneoidea</taxon>
        <taxon>Nephilidae</taxon>
        <taxon>Trichonephila</taxon>
    </lineage>
</organism>
<keyword evidence="2" id="KW-1185">Reference proteome</keyword>
<accession>A0A8X6WM74</accession>
<sequence>MIPVLYGPSLIRKMFVLGLRFIILQYCCSCRVTVSRVWNRRIQNGNTECRAGSQWSLITSSRENRHVTCVSLMYCAATSRTLSQELGSFARQQVSTQTVRRHESRFCLQPQDSRIRVWLHHGERTLAASIRHNHTGPSPGVIVWGAIGYTSRSPVVHIDGTLNSTRYISSVLQPMTLPLILALRNPTFQQDNARADVAGIIQTLLDTIGVPLLPWPTRSPDLHVTPLVHVYLETDSSPYAIHYG</sequence>
<dbReference type="InterPro" id="IPR036397">
    <property type="entry name" value="RNaseH_sf"/>
</dbReference>
<evidence type="ECO:0000313" key="2">
    <source>
        <dbReference type="Proteomes" id="UP000887159"/>
    </source>
</evidence>
<gene>
    <name evidence="1" type="primary">NCL1_59270</name>
    <name evidence="1" type="ORF">TNCV_27811</name>
</gene>
<name>A0A8X6WM74_TRICX</name>
<comment type="caution">
    <text evidence="1">The sequence shown here is derived from an EMBL/GenBank/DDBJ whole genome shotgun (WGS) entry which is preliminary data.</text>
</comment>
<proteinExistence type="predicted"/>
<dbReference type="AlphaFoldDB" id="A0A8X6WM74"/>
<reference evidence="1" key="1">
    <citation type="submission" date="2020-08" db="EMBL/GenBank/DDBJ databases">
        <title>Multicomponent nature underlies the extraordinary mechanical properties of spider dragline silk.</title>
        <authorList>
            <person name="Kono N."/>
            <person name="Nakamura H."/>
            <person name="Mori M."/>
            <person name="Yoshida Y."/>
            <person name="Ohtoshi R."/>
            <person name="Malay A.D."/>
            <person name="Moran D.A.P."/>
            <person name="Tomita M."/>
            <person name="Numata K."/>
            <person name="Arakawa K."/>
        </authorList>
    </citation>
    <scope>NUCLEOTIDE SEQUENCE</scope>
</reference>